<protein>
    <submittedName>
        <fullName evidence="1">Type III secretion protein</fullName>
    </submittedName>
</protein>
<gene>
    <name evidence="1" type="ORF">OOJ96_00230</name>
</gene>
<sequence>MFELRVVTGQHQGAALPLFGEQWIIGASADADLALYDPGISERHIRLLCEAGRWSVQAEQGFLQDDAGLPQTQIPDLAINTLFSIAQVRLYVADAAQPWPTVPAPAPDFTQAMDAPKHSQTTPAPAPNLLHKRLMGVLAVVALIIVALGMVPTDESQSQASLRPVLEQKHELASSYEVRQQLLKMLGERELSHRFALEIINGQITIDGTGSRDEVALISRMLNRFQEQFDTPVPVISRVRERNSELPFRIVQIVGGKNGHVVLEHGRRLFLGDEVEGLRLTSIDNNKVVFDGQQRYEVGW</sequence>
<keyword evidence="2" id="KW-1185">Reference proteome</keyword>
<dbReference type="EMBL" id="JAPEQY010000001">
    <property type="protein sequence ID" value="MFO2475833.1"/>
    <property type="molecule type" value="Genomic_DNA"/>
</dbReference>
<accession>A0ACC7P654</accession>
<evidence type="ECO:0000313" key="1">
    <source>
        <dbReference type="EMBL" id="MFO2475833.1"/>
    </source>
</evidence>
<dbReference type="Proteomes" id="UP001637618">
    <property type="component" value="Unassembled WGS sequence"/>
</dbReference>
<proteinExistence type="predicted"/>
<evidence type="ECO:0000313" key="2">
    <source>
        <dbReference type="Proteomes" id="UP001637618"/>
    </source>
</evidence>
<comment type="caution">
    <text evidence="1">The sequence shown here is derived from an EMBL/GenBank/DDBJ whole genome shotgun (WGS) entry which is preliminary data.</text>
</comment>
<organism evidence="1 2">
    <name type="scientific">Pseudomonas imrae</name>
    <dbReference type="NCBI Taxonomy" id="2992837"/>
    <lineage>
        <taxon>Bacteria</taxon>
        <taxon>Pseudomonadati</taxon>
        <taxon>Pseudomonadota</taxon>
        <taxon>Gammaproteobacteria</taxon>
        <taxon>Pseudomonadales</taxon>
        <taxon>Pseudomonadaceae</taxon>
        <taxon>Pseudomonas</taxon>
    </lineage>
</organism>
<name>A0ACC7P654_9PSED</name>
<reference evidence="1" key="1">
    <citation type="submission" date="2022-11" db="EMBL/GenBank/DDBJ databases">
        <title>Draft genome sequences of strains of Pseudomonas imrae sp. nov.</title>
        <authorList>
            <person name="Salva Serra F."/>
            <person name="Nimje P."/>
            <person name="Moore E.R.B."/>
            <person name="Marathe N.P."/>
        </authorList>
    </citation>
    <scope>NUCLEOTIDE SEQUENCE</scope>
    <source>
        <strain evidence="1">15FMM2</strain>
    </source>
</reference>